<protein>
    <recommendedName>
        <fullName evidence="4">Calmodulin</fullName>
    </recommendedName>
</protein>
<feature type="region of interest" description="Disordered" evidence="1">
    <location>
        <begin position="42"/>
        <end position="65"/>
    </location>
</feature>
<dbReference type="Proteomes" id="UP001189429">
    <property type="component" value="Unassembled WGS sequence"/>
</dbReference>
<sequence length="287" mass="32214">MLGIKSSKPEKKSEEVRRPINVKAGKSITPFSFLKFARGRLLKPTVSNESSSNQSSSGSSEESMTISFKDFRKAWANMRKNNSPKQDKTTEQLKMMIPMMQQMMGQSKGGGFGDQDEIMKLMQGEDPEKEEMTNMMQTMLQNMLKMKNKKTQRNNAMYNMMQMMIQAMSGSSGSAEESPMTQMMRAMTHTKAQTKPKKLILEAAPVDGDHPKTDVPQEIKDAAKKFVPSIVLDSMSEDREKWIKEFFAMEGATQAKLNELLTLNSLSATMGLDKATKVRQLIAAVEP</sequence>
<feature type="compositionally biased region" description="Basic and acidic residues" evidence="1">
    <location>
        <begin position="7"/>
        <end position="18"/>
    </location>
</feature>
<evidence type="ECO:0000313" key="2">
    <source>
        <dbReference type="EMBL" id="CAK0878360.1"/>
    </source>
</evidence>
<reference evidence="2" key="1">
    <citation type="submission" date="2023-10" db="EMBL/GenBank/DDBJ databases">
        <authorList>
            <person name="Chen Y."/>
            <person name="Shah S."/>
            <person name="Dougan E. K."/>
            <person name="Thang M."/>
            <person name="Chan C."/>
        </authorList>
    </citation>
    <scope>NUCLEOTIDE SEQUENCE [LARGE SCALE GENOMIC DNA]</scope>
</reference>
<evidence type="ECO:0000256" key="1">
    <source>
        <dbReference type="SAM" id="MobiDB-lite"/>
    </source>
</evidence>
<feature type="compositionally biased region" description="Low complexity" evidence="1">
    <location>
        <begin position="47"/>
        <end position="63"/>
    </location>
</feature>
<evidence type="ECO:0008006" key="4">
    <source>
        <dbReference type="Google" id="ProtNLM"/>
    </source>
</evidence>
<dbReference type="EMBL" id="CAUYUJ010017838">
    <property type="protein sequence ID" value="CAK0878360.1"/>
    <property type="molecule type" value="Genomic_DNA"/>
</dbReference>
<evidence type="ECO:0000313" key="3">
    <source>
        <dbReference type="Proteomes" id="UP001189429"/>
    </source>
</evidence>
<name>A0ABN9VXU4_9DINO</name>
<proteinExistence type="predicted"/>
<organism evidence="2 3">
    <name type="scientific">Prorocentrum cordatum</name>
    <dbReference type="NCBI Taxonomy" id="2364126"/>
    <lineage>
        <taxon>Eukaryota</taxon>
        <taxon>Sar</taxon>
        <taxon>Alveolata</taxon>
        <taxon>Dinophyceae</taxon>
        <taxon>Prorocentrales</taxon>
        <taxon>Prorocentraceae</taxon>
        <taxon>Prorocentrum</taxon>
    </lineage>
</organism>
<accession>A0ABN9VXU4</accession>
<keyword evidence="3" id="KW-1185">Reference proteome</keyword>
<feature type="region of interest" description="Disordered" evidence="1">
    <location>
        <begin position="1"/>
        <end position="22"/>
    </location>
</feature>
<gene>
    <name evidence="2" type="ORF">PCOR1329_LOCUS62155</name>
</gene>
<comment type="caution">
    <text evidence="2">The sequence shown here is derived from an EMBL/GenBank/DDBJ whole genome shotgun (WGS) entry which is preliminary data.</text>
</comment>